<dbReference type="InterPro" id="IPR049730">
    <property type="entry name" value="SNF2/RAD54-like_C"/>
</dbReference>
<proteinExistence type="predicted"/>
<feature type="compositionally biased region" description="Polar residues" evidence="9">
    <location>
        <begin position="425"/>
        <end position="436"/>
    </location>
</feature>
<keyword evidence="8" id="KW-0539">Nucleus</keyword>
<dbReference type="InterPro" id="IPR038718">
    <property type="entry name" value="SNF2-like_sf"/>
</dbReference>
<dbReference type="SMART" id="SM00490">
    <property type="entry name" value="HELICc"/>
    <property type="match status" value="1"/>
</dbReference>
<evidence type="ECO:0000256" key="6">
    <source>
        <dbReference type="ARBA" id="ARBA00022833"/>
    </source>
</evidence>
<evidence type="ECO:0000259" key="11">
    <source>
        <dbReference type="PROSITE" id="PS51194"/>
    </source>
</evidence>
<dbReference type="InterPro" id="IPR014905">
    <property type="entry name" value="HIRAN"/>
</dbReference>
<evidence type="ECO:0000256" key="7">
    <source>
        <dbReference type="ARBA" id="ARBA00022840"/>
    </source>
</evidence>
<keyword evidence="7" id="KW-0067">ATP-binding</keyword>
<dbReference type="InterPro" id="IPR001650">
    <property type="entry name" value="Helicase_C-like"/>
</dbReference>
<comment type="caution">
    <text evidence="12">The sequence shown here is derived from an EMBL/GenBank/DDBJ whole genome shotgun (WGS) entry which is preliminary data.</text>
</comment>
<dbReference type="InterPro" id="IPR014001">
    <property type="entry name" value="Helicase_ATP-bd"/>
</dbReference>
<feature type="region of interest" description="Disordered" evidence="9">
    <location>
        <begin position="397"/>
        <end position="436"/>
    </location>
</feature>
<dbReference type="Proteomes" id="UP000288805">
    <property type="component" value="Unassembled WGS sequence"/>
</dbReference>
<evidence type="ECO:0000313" key="13">
    <source>
        <dbReference type="Proteomes" id="UP000288805"/>
    </source>
</evidence>
<dbReference type="SMART" id="SM00487">
    <property type="entry name" value="DEXDc"/>
    <property type="match status" value="1"/>
</dbReference>
<evidence type="ECO:0000256" key="9">
    <source>
        <dbReference type="SAM" id="MobiDB-lite"/>
    </source>
</evidence>
<keyword evidence="3" id="KW-0547">Nucleotide-binding</keyword>
<evidence type="ECO:0000256" key="8">
    <source>
        <dbReference type="ARBA" id="ARBA00023242"/>
    </source>
</evidence>
<sequence>MDCNASEDDGNIRKIRSVSGFDSLESDSLHAFRQCNNDPDAALNFDRDAPPVTVKRTITSTGARILTQIKQEKSDEVEGAEFLHGLKTKIKVKEEPDLNVDGIFEKEVGSNPPQVDRTWALVPHKEIMKMSFDEFLRATDAHVERKDLERSEEAQGHHGLKDKIKVKEELDVGLLGSDSIRSLVKRPPDGFLESYDDFVKPKRTKDEHRKKTHNGILGMRGDSFVQSRNGKVISDGNGRNTQSVPYHNPQKPFNVKKETAQFLPYGNPQKNFNVKQGKIEDRPVTSVLVEDGDFPEEPDWFLVGRTPIIGLSTTKGRKLVDNEIVHFSFPSADLRNKCNSKWVAKAASAASAIVRFSTKRSGEIGRLPMEWTKCIIPLVNSSKVKAEFTPEELDSRKRKLNLEGDTDEAPSMLPIVKQKKGCQQYPEQNNDEQALSESSLNKLVGAADQYNLEEMESPSTLMCDLRPYQKQALYWMSELEKGSDAEQAPKTLHHAGLPIKYVMTLTMLHGRRASAIYVNIFSGEATTQLPTAIHMARGGILADAMGLGKTVMTIALILARPGRRSSGVHKLLTEAADDTEEAEKNTDSHTKAPLNVKGGTLIVCPMALLSQWKDELETHSKPESISIFIHYGGDRTNDPKVISEHDVVLTTYGVLTSAYKNDENSSIFHRVEWWCLTGTPLQNNLEDLYSLLCFLHVEPWCNWAWWYKLIKKPYECGDQRGLRLIKAILRPLMLRRTKDTKDKEGRPILVLPPTDIQVIECEQSEAEHDFMMPFSRDLKQSSSNYASILELLLRLRQCCNHPFLVMSRGDTQQYADLSKLARKFLENNPCSDTSNHSIPTRAFVEEVVGGIRRDLITCPSENRFRIDVEKNWKESSKISELLHCLERISQSRIGEKSIVFSQWTSFLDLLEIPLRRRGIGFLRYDGKVVQKQRERILKEFSETEEKTVLLMSLKAGGVGLNLTAASNVFLMDPWWNPAVEEQAIMRIHRIGQERSSCQKIYCEGHGGGTNAASASKETAHDHGALTDEEVRTARIEELKMLFR</sequence>
<dbReference type="CDD" id="cd18793">
    <property type="entry name" value="SF2_C_SNF"/>
    <property type="match status" value="1"/>
</dbReference>
<organism evidence="12 13">
    <name type="scientific">Vitis vinifera</name>
    <name type="common">Grape</name>
    <dbReference type="NCBI Taxonomy" id="29760"/>
    <lineage>
        <taxon>Eukaryota</taxon>
        <taxon>Viridiplantae</taxon>
        <taxon>Streptophyta</taxon>
        <taxon>Embryophyta</taxon>
        <taxon>Tracheophyta</taxon>
        <taxon>Spermatophyta</taxon>
        <taxon>Magnoliopsida</taxon>
        <taxon>eudicotyledons</taxon>
        <taxon>Gunneridae</taxon>
        <taxon>Pentapetalae</taxon>
        <taxon>rosids</taxon>
        <taxon>Vitales</taxon>
        <taxon>Vitaceae</taxon>
        <taxon>Viteae</taxon>
        <taxon>Vitis</taxon>
    </lineage>
</organism>
<dbReference type="InterPro" id="IPR027417">
    <property type="entry name" value="P-loop_NTPase"/>
</dbReference>
<dbReference type="Gene3D" id="3.40.50.300">
    <property type="entry name" value="P-loop containing nucleotide triphosphate hydrolases"/>
    <property type="match status" value="1"/>
</dbReference>
<name>A0A438FDF4_VITVI</name>
<comment type="subcellular location">
    <subcellularLocation>
        <location evidence="1">Nucleus</location>
    </subcellularLocation>
</comment>
<dbReference type="InterPro" id="IPR000330">
    <property type="entry name" value="SNF2_N"/>
</dbReference>
<dbReference type="SUPFAM" id="SSF52540">
    <property type="entry name" value="P-loop containing nucleoside triphosphate hydrolases"/>
    <property type="match status" value="2"/>
</dbReference>
<evidence type="ECO:0000256" key="2">
    <source>
        <dbReference type="ARBA" id="ARBA00022723"/>
    </source>
</evidence>
<evidence type="ECO:0000259" key="10">
    <source>
        <dbReference type="PROSITE" id="PS51192"/>
    </source>
</evidence>
<evidence type="ECO:0000256" key="3">
    <source>
        <dbReference type="ARBA" id="ARBA00022741"/>
    </source>
</evidence>
<dbReference type="InterPro" id="IPR050628">
    <property type="entry name" value="SNF2_RAD54_helicase_TF"/>
</dbReference>
<accession>A0A438FDF4</accession>
<keyword evidence="2" id="KW-0479">Metal-binding</keyword>
<dbReference type="GO" id="GO:0008270">
    <property type="term" value="F:zinc ion binding"/>
    <property type="evidence" value="ECO:0007669"/>
    <property type="project" value="UniProtKB-KW"/>
</dbReference>
<dbReference type="GO" id="GO:0005634">
    <property type="term" value="C:nucleus"/>
    <property type="evidence" value="ECO:0007669"/>
    <property type="project" value="UniProtKB-SubCell"/>
</dbReference>
<reference evidence="12 13" key="1">
    <citation type="journal article" date="2018" name="PLoS Genet.">
        <title>Population sequencing reveals clonal diversity and ancestral inbreeding in the grapevine cultivar Chardonnay.</title>
        <authorList>
            <person name="Roach M.J."/>
            <person name="Johnson D.L."/>
            <person name="Bohlmann J."/>
            <person name="van Vuuren H.J."/>
            <person name="Jones S.J."/>
            <person name="Pretorius I.S."/>
            <person name="Schmidt S.A."/>
            <person name="Borneman A.R."/>
        </authorList>
    </citation>
    <scope>NUCLEOTIDE SEQUENCE [LARGE SCALE GENOMIC DNA]</scope>
    <source>
        <strain evidence="13">cv. Chardonnay</strain>
        <tissue evidence="12">Leaf</tissue>
    </source>
</reference>
<evidence type="ECO:0000256" key="5">
    <source>
        <dbReference type="ARBA" id="ARBA00022801"/>
    </source>
</evidence>
<dbReference type="Gene3D" id="3.40.50.10810">
    <property type="entry name" value="Tandem AAA-ATPase domain"/>
    <property type="match status" value="2"/>
</dbReference>
<gene>
    <name evidence="12" type="primary">RAD5B_0</name>
    <name evidence="12" type="ORF">CK203_113096</name>
</gene>
<dbReference type="PANTHER" id="PTHR45626">
    <property type="entry name" value="TRANSCRIPTION TERMINATION FACTOR 2-RELATED"/>
    <property type="match status" value="1"/>
</dbReference>
<evidence type="ECO:0000313" key="12">
    <source>
        <dbReference type="EMBL" id="RVW58001.1"/>
    </source>
</evidence>
<dbReference type="PROSITE" id="PS51192">
    <property type="entry name" value="HELICASE_ATP_BIND_1"/>
    <property type="match status" value="1"/>
</dbReference>
<dbReference type="GO" id="GO:0016818">
    <property type="term" value="F:hydrolase activity, acting on acid anhydrides, in phosphorus-containing anhydrides"/>
    <property type="evidence" value="ECO:0007669"/>
    <property type="project" value="InterPro"/>
</dbReference>
<dbReference type="Pfam" id="PF00271">
    <property type="entry name" value="Helicase_C"/>
    <property type="match status" value="1"/>
</dbReference>
<keyword evidence="4" id="KW-0863">Zinc-finger</keyword>
<feature type="domain" description="Helicase C-terminal" evidence="11">
    <location>
        <begin position="877"/>
        <end position="1043"/>
    </location>
</feature>
<dbReference type="PANTHER" id="PTHR45626:SF22">
    <property type="entry name" value="DNA REPAIR PROTEIN RAD5"/>
    <property type="match status" value="1"/>
</dbReference>
<protein>
    <submittedName>
        <fullName evidence="12">DNA repair protein RAD5B</fullName>
    </submittedName>
</protein>
<keyword evidence="6" id="KW-0862">Zinc</keyword>
<dbReference type="EMBL" id="QGNW01000992">
    <property type="protein sequence ID" value="RVW58001.1"/>
    <property type="molecule type" value="Genomic_DNA"/>
</dbReference>
<evidence type="ECO:0000256" key="1">
    <source>
        <dbReference type="ARBA" id="ARBA00004123"/>
    </source>
</evidence>
<dbReference type="AlphaFoldDB" id="A0A438FDF4"/>
<feature type="domain" description="Helicase ATP-binding" evidence="10">
    <location>
        <begin position="530"/>
        <end position="698"/>
    </location>
</feature>
<keyword evidence="5" id="KW-0378">Hydrolase</keyword>
<dbReference type="GO" id="GO:0005524">
    <property type="term" value="F:ATP binding"/>
    <property type="evidence" value="ECO:0007669"/>
    <property type="project" value="UniProtKB-KW"/>
</dbReference>
<dbReference type="GO" id="GO:0003676">
    <property type="term" value="F:nucleic acid binding"/>
    <property type="evidence" value="ECO:0007669"/>
    <property type="project" value="InterPro"/>
</dbReference>
<dbReference type="PROSITE" id="PS51194">
    <property type="entry name" value="HELICASE_CTER"/>
    <property type="match status" value="1"/>
</dbReference>
<dbReference type="Pfam" id="PF08797">
    <property type="entry name" value="HIRAN"/>
    <property type="match status" value="1"/>
</dbReference>
<dbReference type="CDD" id="cd18008">
    <property type="entry name" value="DEXDc_SHPRH-like"/>
    <property type="match status" value="1"/>
</dbReference>
<dbReference type="Pfam" id="PF00176">
    <property type="entry name" value="SNF2-rel_dom"/>
    <property type="match status" value="1"/>
</dbReference>
<evidence type="ECO:0000256" key="4">
    <source>
        <dbReference type="ARBA" id="ARBA00022771"/>
    </source>
</evidence>